<feature type="domain" description="TsaA-like" evidence="3">
    <location>
        <begin position="11"/>
        <end position="152"/>
    </location>
</feature>
<dbReference type="PROSITE" id="PS01318">
    <property type="entry name" value="TSAA_1"/>
    <property type="match status" value="1"/>
</dbReference>
<evidence type="ECO:0000313" key="4">
    <source>
        <dbReference type="EMBL" id="GAA4652286.1"/>
    </source>
</evidence>
<dbReference type="Proteomes" id="UP001500604">
    <property type="component" value="Unassembled WGS sequence"/>
</dbReference>
<reference evidence="5" key="1">
    <citation type="journal article" date="2019" name="Int. J. Syst. Evol. Microbiol.">
        <title>The Global Catalogue of Microorganisms (GCM) 10K type strain sequencing project: providing services to taxonomists for standard genome sequencing and annotation.</title>
        <authorList>
            <consortium name="The Broad Institute Genomics Platform"/>
            <consortium name="The Broad Institute Genome Sequencing Center for Infectious Disease"/>
            <person name="Wu L."/>
            <person name="Ma J."/>
        </authorList>
    </citation>
    <scope>NUCLEOTIDE SEQUENCE [LARGE SCALE GENOMIC DNA]</scope>
    <source>
        <strain evidence="5">JCM 17805</strain>
    </source>
</reference>
<dbReference type="CDD" id="cd09281">
    <property type="entry name" value="UPF0066"/>
    <property type="match status" value="1"/>
</dbReference>
<dbReference type="NCBIfam" id="TIGR00104">
    <property type="entry name" value="tRNA_TsaA"/>
    <property type="match status" value="1"/>
</dbReference>
<dbReference type="InterPro" id="IPR023368">
    <property type="entry name" value="UPF0066_cons_site"/>
</dbReference>
<evidence type="ECO:0000256" key="1">
    <source>
        <dbReference type="ARBA" id="ARBA00022691"/>
    </source>
</evidence>
<dbReference type="SUPFAM" id="SSF118196">
    <property type="entry name" value="YaeB-like"/>
    <property type="match status" value="1"/>
</dbReference>
<dbReference type="Gene3D" id="3.30.2310.10">
    <property type="entry name" value="YaeB-like"/>
    <property type="match status" value="1"/>
</dbReference>
<gene>
    <name evidence="4" type="primary">tsaA</name>
    <name evidence="4" type="ORF">GCM10023116_45700</name>
</gene>
<dbReference type="Pfam" id="PF18389">
    <property type="entry name" value="TrmO_C"/>
    <property type="match status" value="1"/>
</dbReference>
<evidence type="ECO:0000256" key="2">
    <source>
        <dbReference type="ARBA" id="ARBA00033753"/>
    </source>
</evidence>
<dbReference type="RefSeq" id="WP_345198815.1">
    <property type="nucleotide sequence ID" value="NZ_BAABFL010000473.1"/>
</dbReference>
<name>A0ABP8V8R4_9GAMM</name>
<protein>
    <submittedName>
        <fullName evidence="4">tRNA (N6-threonylcarbamoyladenosine(37)-N6)-methyltransferase TrmO</fullName>
    </submittedName>
</protein>
<keyword evidence="1" id="KW-0949">S-adenosyl-L-methionine</keyword>
<accession>A0ABP8V8R4</accession>
<sequence>MQQPSSSLYTLEPIGIIHSCYREKFGIPRQPGLATAATACIELLPPFNRPEAVQGLEGFSHLWLQFIFHQTLAEGWRPTIRPPRLGGETRVGVFASRSTHRPNGLGLSVVRLKGIDTQNGKVILELEGSDLLNGTPIVDIKPYLPWADAVAEAECGFAPEPPQIREVRFTPEATLDCEAYEKLTGRPLATLVTQVLSQDPRPAYLQRRPGRNHGIQLWDQNIRWQANDDHFLVTAIESVELLHESTA</sequence>
<comment type="caution">
    <text evidence="4">The sequence shown here is derived from an EMBL/GenBank/DDBJ whole genome shotgun (WGS) entry which is preliminary data.</text>
</comment>
<dbReference type="InterPro" id="IPR041369">
    <property type="entry name" value="TrmO_C"/>
</dbReference>
<dbReference type="Gene3D" id="2.40.30.70">
    <property type="entry name" value="YaeB-like"/>
    <property type="match status" value="1"/>
</dbReference>
<keyword evidence="5" id="KW-1185">Reference proteome</keyword>
<organism evidence="4 5">
    <name type="scientific">Kistimonas scapharcae</name>
    <dbReference type="NCBI Taxonomy" id="1036133"/>
    <lineage>
        <taxon>Bacteria</taxon>
        <taxon>Pseudomonadati</taxon>
        <taxon>Pseudomonadota</taxon>
        <taxon>Gammaproteobacteria</taxon>
        <taxon>Oceanospirillales</taxon>
        <taxon>Endozoicomonadaceae</taxon>
        <taxon>Kistimonas</taxon>
    </lineage>
</organism>
<comment type="similarity">
    <text evidence="2">Belongs to the tRNA methyltransferase O family.</text>
</comment>
<dbReference type="PROSITE" id="PS51668">
    <property type="entry name" value="TSAA_2"/>
    <property type="match status" value="1"/>
</dbReference>
<dbReference type="PANTHER" id="PTHR12818:SF0">
    <property type="entry name" value="TRNA (ADENINE(37)-N6)-METHYLTRANSFERASE"/>
    <property type="match status" value="1"/>
</dbReference>
<dbReference type="Pfam" id="PF01980">
    <property type="entry name" value="TrmO_N"/>
    <property type="match status" value="1"/>
</dbReference>
<dbReference type="PANTHER" id="PTHR12818">
    <property type="entry name" value="TRNA (ADENINE(37)-N6)-METHYLTRANSFERASE"/>
    <property type="match status" value="1"/>
</dbReference>
<proteinExistence type="inferred from homology"/>
<dbReference type="InterPro" id="IPR023370">
    <property type="entry name" value="TrmO-like_N"/>
</dbReference>
<dbReference type="InterPro" id="IPR036413">
    <property type="entry name" value="YaeB-like_sf"/>
</dbReference>
<dbReference type="EMBL" id="BAABFL010000473">
    <property type="protein sequence ID" value="GAA4652286.1"/>
    <property type="molecule type" value="Genomic_DNA"/>
</dbReference>
<evidence type="ECO:0000313" key="5">
    <source>
        <dbReference type="Proteomes" id="UP001500604"/>
    </source>
</evidence>
<dbReference type="InterPro" id="IPR036414">
    <property type="entry name" value="YaeB_N_sf"/>
</dbReference>
<dbReference type="InterPro" id="IPR040372">
    <property type="entry name" value="YaeB-like"/>
</dbReference>
<evidence type="ECO:0000259" key="3">
    <source>
        <dbReference type="PROSITE" id="PS51668"/>
    </source>
</evidence>